<dbReference type="STRING" id="1403537.Q428_01575"/>
<keyword evidence="2" id="KW-0413">Isomerase</keyword>
<protein>
    <submittedName>
        <fullName evidence="2">Xylose isomerase</fullName>
    </submittedName>
</protein>
<gene>
    <name evidence="2" type="ORF">Q428_01575</name>
</gene>
<reference evidence="2 3" key="1">
    <citation type="journal article" date="2014" name="Genome Announc.">
        <title>Draft Genome Sequence of Fervidicella metallireducens Strain AeBT, an Iron-Reducing Thermoanaerobe from the Great Artesian Basin.</title>
        <authorList>
            <person name="Patel B.K."/>
        </authorList>
    </citation>
    <scope>NUCLEOTIDE SEQUENCE [LARGE SCALE GENOMIC DNA]</scope>
    <source>
        <strain evidence="2 3">AeB</strain>
    </source>
</reference>
<comment type="caution">
    <text evidence="2">The sequence shown here is derived from an EMBL/GenBank/DDBJ whole genome shotgun (WGS) entry which is preliminary data.</text>
</comment>
<dbReference type="Proteomes" id="UP000019681">
    <property type="component" value="Unassembled WGS sequence"/>
</dbReference>
<organism evidence="2 3">
    <name type="scientific">Fervidicella metallireducens AeB</name>
    <dbReference type="NCBI Taxonomy" id="1403537"/>
    <lineage>
        <taxon>Bacteria</taxon>
        <taxon>Bacillati</taxon>
        <taxon>Bacillota</taxon>
        <taxon>Clostridia</taxon>
        <taxon>Eubacteriales</taxon>
        <taxon>Clostridiaceae</taxon>
        <taxon>Fervidicella</taxon>
    </lineage>
</organism>
<sequence>MIKLINISTFATDLKRFEYDSERMTAFLKRNNLDGFEVLNINNWNGALPPKNTIKGVHLRYFPIWLDFWKENNCELINQFKTMDNVEKYYGGRTRDTIIEHYRDEITKASMSGAHYVVFHVSHVQLEHTYTHKFTYSDFDVATAAIELINEIFRGIKTEITLLLENLWWPGLTFLDKKIVEELLNRIEYPNKGFMLDTAHLMNTNPYLKNQEEGIEYILDTIRKIGDLKQHIKGLHLNCSLSGDYILQYLNDKSVKFNSFDFYNAYGEVFNHIFNIDRHLPFSSPKVRTLVEYINPDYLTYEFLSSSLSQLEEYISIQDKALK</sequence>
<accession>A0A017S018</accession>
<dbReference type="RefSeq" id="WP_035377545.1">
    <property type="nucleotide sequence ID" value="NZ_AZQP01000003.1"/>
</dbReference>
<dbReference type="AlphaFoldDB" id="A0A017S018"/>
<feature type="domain" description="Xylose isomerase-like TIM barrel" evidence="1">
    <location>
        <begin position="93"/>
        <end position="239"/>
    </location>
</feature>
<evidence type="ECO:0000313" key="3">
    <source>
        <dbReference type="Proteomes" id="UP000019681"/>
    </source>
</evidence>
<proteinExistence type="predicted"/>
<dbReference type="InterPro" id="IPR013022">
    <property type="entry name" value="Xyl_isomerase-like_TIM-brl"/>
</dbReference>
<dbReference type="OrthoDB" id="6253202at2"/>
<dbReference type="EMBL" id="AZQP01000003">
    <property type="protein sequence ID" value="EYE89510.1"/>
    <property type="molecule type" value="Genomic_DNA"/>
</dbReference>
<dbReference type="SUPFAM" id="SSF51658">
    <property type="entry name" value="Xylose isomerase-like"/>
    <property type="match status" value="1"/>
</dbReference>
<evidence type="ECO:0000313" key="2">
    <source>
        <dbReference type="EMBL" id="EYE89510.1"/>
    </source>
</evidence>
<dbReference type="Gene3D" id="3.20.20.150">
    <property type="entry name" value="Divalent-metal-dependent TIM barrel enzymes"/>
    <property type="match status" value="1"/>
</dbReference>
<name>A0A017S018_9CLOT</name>
<dbReference type="GO" id="GO:0016853">
    <property type="term" value="F:isomerase activity"/>
    <property type="evidence" value="ECO:0007669"/>
    <property type="project" value="UniProtKB-KW"/>
</dbReference>
<evidence type="ECO:0000259" key="1">
    <source>
        <dbReference type="Pfam" id="PF01261"/>
    </source>
</evidence>
<keyword evidence="3" id="KW-1185">Reference proteome</keyword>
<dbReference type="Pfam" id="PF01261">
    <property type="entry name" value="AP_endonuc_2"/>
    <property type="match status" value="1"/>
</dbReference>
<dbReference type="InterPro" id="IPR036237">
    <property type="entry name" value="Xyl_isomerase-like_sf"/>
</dbReference>